<feature type="transmembrane region" description="Helical" evidence="2">
    <location>
        <begin position="249"/>
        <end position="271"/>
    </location>
</feature>
<evidence type="ECO:0000256" key="1">
    <source>
        <dbReference type="ARBA" id="ARBA00023115"/>
    </source>
</evidence>
<keyword evidence="2" id="KW-1133">Transmembrane helix</keyword>
<feature type="transmembrane region" description="Helical" evidence="2">
    <location>
        <begin position="79"/>
        <end position="97"/>
    </location>
</feature>
<feature type="transmembrane region" description="Helical" evidence="2">
    <location>
        <begin position="12"/>
        <end position="35"/>
    </location>
</feature>
<name>A0A0B2BU86_9SPHN</name>
<keyword evidence="1" id="KW-0620">Polyamine biosynthesis</keyword>
<dbReference type="NCBIfam" id="NF037959">
    <property type="entry name" value="MFS_SpdSyn"/>
    <property type="match status" value="1"/>
</dbReference>
<feature type="transmembrane region" description="Helical" evidence="2">
    <location>
        <begin position="109"/>
        <end position="127"/>
    </location>
</feature>
<keyword evidence="4" id="KW-1185">Reference proteome</keyword>
<proteinExistence type="predicted"/>
<dbReference type="Gene3D" id="3.40.50.150">
    <property type="entry name" value="Vaccinia Virus protein VP39"/>
    <property type="match status" value="1"/>
</dbReference>
<dbReference type="RefSeq" id="WP_039097765.1">
    <property type="nucleotide sequence ID" value="NZ_JTDN01000002.1"/>
</dbReference>
<dbReference type="GO" id="GO:0006596">
    <property type="term" value="P:polyamine biosynthetic process"/>
    <property type="evidence" value="ECO:0007669"/>
    <property type="project" value="UniProtKB-KW"/>
</dbReference>
<keyword evidence="2" id="KW-0472">Membrane</keyword>
<organism evidence="3 4">
    <name type="scientific">Croceibacterium mercuriale</name>
    <dbReference type="NCBI Taxonomy" id="1572751"/>
    <lineage>
        <taxon>Bacteria</taxon>
        <taxon>Pseudomonadati</taxon>
        <taxon>Pseudomonadota</taxon>
        <taxon>Alphaproteobacteria</taxon>
        <taxon>Sphingomonadales</taxon>
        <taxon>Erythrobacteraceae</taxon>
        <taxon>Croceibacterium</taxon>
    </lineage>
</organism>
<comment type="caution">
    <text evidence="3">The sequence shown here is derived from an EMBL/GenBank/DDBJ whole genome shotgun (WGS) entry which is preliminary data.</text>
</comment>
<feature type="transmembrane region" description="Helical" evidence="2">
    <location>
        <begin position="47"/>
        <end position="67"/>
    </location>
</feature>
<evidence type="ECO:0000313" key="3">
    <source>
        <dbReference type="EMBL" id="KHL25004.1"/>
    </source>
</evidence>
<feature type="transmembrane region" description="Helical" evidence="2">
    <location>
        <begin position="337"/>
        <end position="361"/>
    </location>
</feature>
<evidence type="ECO:0008006" key="5">
    <source>
        <dbReference type="Google" id="ProtNLM"/>
    </source>
</evidence>
<evidence type="ECO:0000256" key="2">
    <source>
        <dbReference type="SAM" id="Phobius"/>
    </source>
</evidence>
<sequence>MPVASLSAPKARLPLFILTVFTGSLLLFLVQPMVARMALPLLGGAPGVWNSAMVVFQLLLLGGYLYAHLLSRWPVRRQALAHVALLALAGVTLPLQLADLPPPVSGWEVVWVPALFAATVGPVFLLLSAQSSLMQRWYAAGAEGRDPYRLYAVSNLGSFAGLIAYPFWLERAYAVSVQTGLWAAGYALLVVLAALAAATRWHAPAAAEPQARPTDPLPMRTIALWLALSAVPSGLLLSTTTLLTTDLMAMPLLWVIPLAIYLLSFTVAFTAGESIWLAILNRYAAVLLLMIGGLAMISGGQSNPAVALAMVALLFVLAVALHGRLYRLRPEPARLTLFYLVLATGGALGGIFAALLAPVLFDWVYEHPLLLLAAALLIPQAALVNRVGQFWRAGRRRHLLAGALVIVAAVLAWQLSRAVEAGNGADIFLLVTAIVLLGMTVTGHRTAFAAIFALLLLGHGGMSTLALSAGGGRVRSYFGVYSITNTEDGRLRRLNHGTTMHGEQWLEPARHLAPTGYYGPQSGVGLALAAAQPEARIGVVGLGVGTLACYRRGSQRWTFFEIDPQVLAYSRAGTFTFLRDCAPEARVVIGDARLSLAGAPPGGLDLLAVDAFSSDAIPVHLLTTEAFATYGAALAPDGVLLVHISNRYFDLAPVIAAQAAAAGWGGVLRDDPGEGEGLSPSIWIALSRDPATLERMRAGAPEAWEALPPPAPEAWTDDRSSLLPLLRF</sequence>
<dbReference type="STRING" id="1572751.PK98_14300"/>
<feature type="transmembrane region" description="Helical" evidence="2">
    <location>
        <begin position="399"/>
        <end position="415"/>
    </location>
</feature>
<accession>A0A0B2BU86</accession>
<dbReference type="SUPFAM" id="SSF53335">
    <property type="entry name" value="S-adenosyl-L-methionine-dependent methyltransferases"/>
    <property type="match status" value="1"/>
</dbReference>
<dbReference type="InterPro" id="IPR029063">
    <property type="entry name" value="SAM-dependent_MTases_sf"/>
</dbReference>
<dbReference type="EMBL" id="JTDN01000002">
    <property type="protein sequence ID" value="KHL25004.1"/>
    <property type="molecule type" value="Genomic_DNA"/>
</dbReference>
<feature type="transmembrane region" description="Helical" evidence="2">
    <location>
        <begin position="306"/>
        <end position="325"/>
    </location>
</feature>
<dbReference type="AlphaFoldDB" id="A0A0B2BU86"/>
<feature type="transmembrane region" description="Helical" evidence="2">
    <location>
        <begin position="427"/>
        <end position="457"/>
    </location>
</feature>
<evidence type="ECO:0000313" key="4">
    <source>
        <dbReference type="Proteomes" id="UP000030988"/>
    </source>
</evidence>
<feature type="transmembrane region" description="Helical" evidence="2">
    <location>
        <begin position="367"/>
        <end position="387"/>
    </location>
</feature>
<feature type="transmembrane region" description="Helical" evidence="2">
    <location>
        <begin position="283"/>
        <end position="300"/>
    </location>
</feature>
<feature type="transmembrane region" description="Helical" evidence="2">
    <location>
        <begin position="148"/>
        <end position="168"/>
    </location>
</feature>
<dbReference type="Proteomes" id="UP000030988">
    <property type="component" value="Unassembled WGS sequence"/>
</dbReference>
<protein>
    <recommendedName>
        <fullName evidence="5">Spermidine synthase</fullName>
    </recommendedName>
</protein>
<dbReference type="PANTHER" id="PTHR43317">
    <property type="entry name" value="THERMOSPERMINE SYNTHASE ACAULIS5"/>
    <property type="match status" value="1"/>
</dbReference>
<dbReference type="PANTHER" id="PTHR43317:SF1">
    <property type="entry name" value="THERMOSPERMINE SYNTHASE ACAULIS5"/>
    <property type="match status" value="1"/>
</dbReference>
<reference evidence="3 4" key="1">
    <citation type="submission" date="2014-11" db="EMBL/GenBank/DDBJ databases">
        <title>Draft genome sequence of Kirrobacter mercurialis.</title>
        <authorList>
            <person name="Coil D.A."/>
            <person name="Eisen J.A."/>
        </authorList>
    </citation>
    <scope>NUCLEOTIDE SEQUENCE [LARGE SCALE GENOMIC DNA]</scope>
    <source>
        <strain evidence="3 4">Coronado</strain>
    </source>
</reference>
<feature type="transmembrane region" description="Helical" evidence="2">
    <location>
        <begin position="222"/>
        <end position="243"/>
    </location>
</feature>
<keyword evidence="2" id="KW-0812">Transmembrane</keyword>
<gene>
    <name evidence="3" type="ORF">PK98_14300</name>
</gene>
<feature type="transmembrane region" description="Helical" evidence="2">
    <location>
        <begin position="180"/>
        <end position="201"/>
    </location>
</feature>